<keyword evidence="5 12" id="KW-0547">Nucleotide-binding</keyword>
<keyword evidence="3 13" id="KW-0723">Serine/threonine-protein kinase</keyword>
<evidence type="ECO:0000256" key="6">
    <source>
        <dbReference type="ARBA" id="ARBA00022777"/>
    </source>
</evidence>
<dbReference type="Gene3D" id="3.30.200.20">
    <property type="entry name" value="Phosphorylase Kinase, domain 1"/>
    <property type="match status" value="1"/>
</dbReference>
<dbReference type="InterPro" id="IPR011009">
    <property type="entry name" value="Kinase-like_dom_sf"/>
</dbReference>
<dbReference type="InterPro" id="IPR000719">
    <property type="entry name" value="Prot_kinase_dom"/>
</dbReference>
<evidence type="ECO:0000256" key="5">
    <source>
        <dbReference type="ARBA" id="ARBA00022741"/>
    </source>
</evidence>
<evidence type="ECO:0000256" key="12">
    <source>
        <dbReference type="PROSITE-ProRule" id="PRU10141"/>
    </source>
</evidence>
<dbReference type="InterPro" id="IPR017441">
    <property type="entry name" value="Protein_kinase_ATP_BS"/>
</dbReference>
<accession>A0AAU9J3B6</accession>
<gene>
    <name evidence="15" type="ORF">BSTOLATCC_MIC24343</name>
</gene>
<sequence>MEQSRYIRVRFLGKGTYGEVHLYTDTQTDTNVAIKTIKVLQEGEGIHFTALREIMILQELIHPNIIRLHDVFYKNSNINLVLELAESALNDVIHLTSDESTTKGLLKQLLEGLAFMHENSVMHRDLKPGNLLISRNGQIKITDFGTAKIVCDVEAPRTTGVCTLWYQSPELLFGTKHYGKAMDMWSVGCIFAEMINKEPFLKGNTSIDQINKIFNTLGTPGEEDWKGMNILPNYWPSPASPRISFVRAFPTASNEARDLLEKMLMYDPRQRISASQALQHPYFSTGEPHASCGDIARILSNYIR</sequence>
<feature type="binding site" evidence="12">
    <location>
        <position position="35"/>
    </location>
    <ligand>
        <name>ATP</name>
        <dbReference type="ChEBI" id="CHEBI:30616"/>
    </ligand>
</feature>
<dbReference type="FunFam" id="3.30.200.20:FF:000042">
    <property type="entry name" value="Aurora kinase A"/>
    <property type="match status" value="1"/>
</dbReference>
<evidence type="ECO:0000256" key="4">
    <source>
        <dbReference type="ARBA" id="ARBA00022679"/>
    </source>
</evidence>
<dbReference type="EC" id="2.7.11.23" evidence="2"/>
<proteinExistence type="inferred from homology"/>
<keyword evidence="6" id="KW-0418">Kinase</keyword>
<dbReference type="AlphaFoldDB" id="A0AAU9J3B6"/>
<name>A0AAU9J3B6_9CILI</name>
<evidence type="ECO:0000256" key="3">
    <source>
        <dbReference type="ARBA" id="ARBA00022527"/>
    </source>
</evidence>
<evidence type="ECO:0000256" key="2">
    <source>
        <dbReference type="ARBA" id="ARBA00012409"/>
    </source>
</evidence>
<evidence type="ECO:0000256" key="10">
    <source>
        <dbReference type="ARBA" id="ARBA00041902"/>
    </source>
</evidence>
<dbReference type="PROSITE" id="PS00107">
    <property type="entry name" value="PROTEIN_KINASE_ATP"/>
    <property type="match status" value="1"/>
</dbReference>
<dbReference type="PROSITE" id="PS00108">
    <property type="entry name" value="PROTEIN_KINASE_ST"/>
    <property type="match status" value="1"/>
</dbReference>
<comment type="caution">
    <text evidence="15">The sequence shown here is derived from an EMBL/GenBank/DDBJ whole genome shotgun (WGS) entry which is preliminary data.</text>
</comment>
<dbReference type="InterPro" id="IPR050108">
    <property type="entry name" value="CDK"/>
</dbReference>
<evidence type="ECO:0000256" key="11">
    <source>
        <dbReference type="ARBA" id="ARBA00042858"/>
    </source>
</evidence>
<evidence type="ECO:0000313" key="16">
    <source>
        <dbReference type="Proteomes" id="UP001162131"/>
    </source>
</evidence>
<organism evidence="15 16">
    <name type="scientific">Blepharisma stoltei</name>
    <dbReference type="NCBI Taxonomy" id="1481888"/>
    <lineage>
        <taxon>Eukaryota</taxon>
        <taxon>Sar</taxon>
        <taxon>Alveolata</taxon>
        <taxon>Ciliophora</taxon>
        <taxon>Postciliodesmatophora</taxon>
        <taxon>Heterotrichea</taxon>
        <taxon>Heterotrichida</taxon>
        <taxon>Blepharismidae</taxon>
        <taxon>Blepharisma</taxon>
    </lineage>
</organism>
<protein>
    <recommendedName>
        <fullName evidence="9">Cyclin-dependent kinase 2 homolog</fullName>
        <ecNumber evidence="2">2.7.11.23</ecNumber>
    </recommendedName>
    <alternativeName>
        <fullName evidence="10">Cell division control protein 2 homolog</fullName>
    </alternativeName>
    <alternativeName>
        <fullName evidence="11">cdc2-related kinase 2</fullName>
    </alternativeName>
</protein>
<evidence type="ECO:0000256" key="8">
    <source>
        <dbReference type="ARBA" id="ARBA00038543"/>
    </source>
</evidence>
<dbReference type="SUPFAM" id="SSF56112">
    <property type="entry name" value="Protein kinase-like (PK-like)"/>
    <property type="match status" value="1"/>
</dbReference>
<evidence type="ECO:0000256" key="9">
    <source>
        <dbReference type="ARBA" id="ARBA00039612"/>
    </source>
</evidence>
<dbReference type="EMBL" id="CAJZBQ010000023">
    <property type="protein sequence ID" value="CAG9319796.1"/>
    <property type="molecule type" value="Genomic_DNA"/>
</dbReference>
<evidence type="ECO:0000313" key="15">
    <source>
        <dbReference type="EMBL" id="CAG9319796.1"/>
    </source>
</evidence>
<dbReference type="GO" id="GO:0005737">
    <property type="term" value="C:cytoplasm"/>
    <property type="evidence" value="ECO:0007669"/>
    <property type="project" value="TreeGrafter"/>
</dbReference>
<comment type="subunit">
    <text evidence="8">May form a complex composed of at least the catalytic subunit CRK2 and a cyclin.</text>
</comment>
<dbReference type="GO" id="GO:0008353">
    <property type="term" value="F:RNA polymerase II CTD heptapeptide repeat kinase activity"/>
    <property type="evidence" value="ECO:0007669"/>
    <property type="project" value="UniProtKB-EC"/>
</dbReference>
<dbReference type="GO" id="GO:0005524">
    <property type="term" value="F:ATP binding"/>
    <property type="evidence" value="ECO:0007669"/>
    <property type="project" value="UniProtKB-UniRule"/>
</dbReference>
<dbReference type="GO" id="GO:0004693">
    <property type="term" value="F:cyclin-dependent protein serine/threonine kinase activity"/>
    <property type="evidence" value="ECO:0007669"/>
    <property type="project" value="TreeGrafter"/>
</dbReference>
<keyword evidence="16" id="KW-1185">Reference proteome</keyword>
<dbReference type="PROSITE" id="PS50011">
    <property type="entry name" value="PROTEIN_KINASE_DOM"/>
    <property type="match status" value="1"/>
</dbReference>
<evidence type="ECO:0000256" key="1">
    <source>
        <dbReference type="ARBA" id="ARBA00006485"/>
    </source>
</evidence>
<dbReference type="PANTHER" id="PTHR24056">
    <property type="entry name" value="CELL DIVISION PROTEIN KINASE"/>
    <property type="match status" value="1"/>
</dbReference>
<keyword evidence="7 12" id="KW-0067">ATP-binding</keyword>
<dbReference type="SMART" id="SM00220">
    <property type="entry name" value="S_TKc"/>
    <property type="match status" value="1"/>
</dbReference>
<dbReference type="GO" id="GO:0045944">
    <property type="term" value="P:positive regulation of transcription by RNA polymerase II"/>
    <property type="evidence" value="ECO:0007669"/>
    <property type="project" value="TreeGrafter"/>
</dbReference>
<evidence type="ECO:0000259" key="14">
    <source>
        <dbReference type="PROSITE" id="PS50011"/>
    </source>
</evidence>
<reference evidence="15" key="1">
    <citation type="submission" date="2021-09" db="EMBL/GenBank/DDBJ databases">
        <authorList>
            <consortium name="AG Swart"/>
            <person name="Singh M."/>
            <person name="Singh A."/>
            <person name="Seah K."/>
            <person name="Emmerich C."/>
        </authorList>
    </citation>
    <scope>NUCLEOTIDE SEQUENCE</scope>
    <source>
        <strain evidence="15">ATCC30299</strain>
    </source>
</reference>
<feature type="domain" description="Protein kinase" evidence="14">
    <location>
        <begin position="6"/>
        <end position="283"/>
    </location>
</feature>
<dbReference type="PANTHER" id="PTHR24056:SF0">
    <property type="entry name" value="CYCLIN-DEPENDENT KINASE 7"/>
    <property type="match status" value="1"/>
</dbReference>
<dbReference type="GO" id="GO:0070985">
    <property type="term" value="C:transcription factor TFIIK complex"/>
    <property type="evidence" value="ECO:0007669"/>
    <property type="project" value="TreeGrafter"/>
</dbReference>
<keyword evidence="4" id="KW-0808">Transferase</keyword>
<dbReference type="FunFam" id="1.10.510.10:FF:000624">
    <property type="entry name" value="Mitogen-activated protein kinase"/>
    <property type="match status" value="1"/>
</dbReference>
<evidence type="ECO:0000256" key="13">
    <source>
        <dbReference type="RuleBase" id="RU000304"/>
    </source>
</evidence>
<dbReference type="Proteomes" id="UP001162131">
    <property type="component" value="Unassembled WGS sequence"/>
</dbReference>
<comment type="similarity">
    <text evidence="1">Belongs to the protein kinase superfamily. CMGC Ser/Thr protein kinase family. CDC2/CDKX subfamily.</text>
</comment>
<dbReference type="Gene3D" id="1.10.510.10">
    <property type="entry name" value="Transferase(Phosphotransferase) domain 1"/>
    <property type="match status" value="1"/>
</dbReference>
<dbReference type="Pfam" id="PF00069">
    <property type="entry name" value="Pkinase"/>
    <property type="match status" value="1"/>
</dbReference>
<evidence type="ECO:0000256" key="7">
    <source>
        <dbReference type="ARBA" id="ARBA00022840"/>
    </source>
</evidence>
<dbReference type="InterPro" id="IPR008271">
    <property type="entry name" value="Ser/Thr_kinase_AS"/>
</dbReference>